<dbReference type="InterPro" id="IPR023210">
    <property type="entry name" value="NADP_OxRdtase_dom"/>
</dbReference>
<evidence type="ECO:0000256" key="1">
    <source>
        <dbReference type="ARBA" id="ARBA00023002"/>
    </source>
</evidence>
<name>G0GBU5_WINT7</name>
<dbReference type="GO" id="GO:0016491">
    <property type="term" value="F:oxidoreductase activity"/>
    <property type="evidence" value="ECO:0007669"/>
    <property type="project" value="UniProtKB-KW"/>
</dbReference>
<dbReference type="PANTHER" id="PTHR43364:SF4">
    <property type="entry name" value="NAD(P)-LINKED OXIDOREDUCTASE SUPERFAMILY PROTEIN"/>
    <property type="match status" value="1"/>
</dbReference>
<dbReference type="PROSITE" id="PS51257">
    <property type="entry name" value="PROKAR_LIPOPROTEIN"/>
    <property type="match status" value="1"/>
</dbReference>
<keyword evidence="1" id="KW-0560">Oxidoreductase</keyword>
<dbReference type="Pfam" id="PF00248">
    <property type="entry name" value="Aldo_ket_red"/>
    <property type="match status" value="1"/>
</dbReference>
<evidence type="ECO:0000313" key="3">
    <source>
        <dbReference type="EMBL" id="AEJ61956.1"/>
    </source>
</evidence>
<dbReference type="SUPFAM" id="SSF51430">
    <property type="entry name" value="NAD(P)-linked oxidoreductase"/>
    <property type="match status" value="1"/>
</dbReference>
<organism evidence="3 4">
    <name type="scientific">Winmispira thermophila (strain ATCC 700085 / DSM 6578 / Z-1203)</name>
    <name type="common">Spirochaeta thermophila</name>
    <dbReference type="NCBI Taxonomy" id="869211"/>
    <lineage>
        <taxon>Bacteria</taxon>
        <taxon>Pseudomonadati</taxon>
        <taxon>Spirochaetota</taxon>
        <taxon>Spirochaetia</taxon>
        <taxon>Winmispirales</taxon>
        <taxon>Winmispiraceae</taxon>
        <taxon>Winmispira</taxon>
    </lineage>
</organism>
<accession>G0GBU5</accession>
<keyword evidence="4" id="KW-1185">Reference proteome</keyword>
<dbReference type="InterPro" id="IPR036812">
    <property type="entry name" value="NAD(P)_OxRdtase_dom_sf"/>
</dbReference>
<reference evidence="3 4" key="1">
    <citation type="submission" date="2011-06" db="EMBL/GenBank/DDBJ databases">
        <title>The complete genome of Spirochaeta thermophila DSM 6578.</title>
        <authorList>
            <consortium name="US DOE Joint Genome Institute (JGI-PGF)"/>
            <person name="Lucas S."/>
            <person name="Lapidus A."/>
            <person name="Bruce D."/>
            <person name="Goodwin L."/>
            <person name="Pitluck S."/>
            <person name="Peters L."/>
            <person name="Kyrpides N."/>
            <person name="Mavromatis K."/>
            <person name="Ivanova N."/>
            <person name="Mikailova N."/>
            <person name="Pagani I."/>
            <person name="Chertkov O."/>
            <person name="Detter J.C."/>
            <person name="Tapia R."/>
            <person name="Han C."/>
            <person name="Land M."/>
            <person name="Hauser L."/>
            <person name="Markowitz V."/>
            <person name="Cheng J.-F."/>
            <person name="Hugenholtz P."/>
            <person name="Woyke T."/>
            <person name="Wu D."/>
            <person name="Spring S."/>
            <person name="Merkhoffer B."/>
            <person name="Schneider S."/>
            <person name="Klenk H.-P."/>
            <person name="Eisen J.A."/>
        </authorList>
    </citation>
    <scope>NUCLEOTIDE SEQUENCE [LARGE SCALE GENOMIC DNA]</scope>
    <source>
        <strain evidence="4">ATCC 700085 / DSM 6578 / Z-1203</strain>
    </source>
</reference>
<proteinExistence type="predicted"/>
<gene>
    <name evidence="3" type="ordered locus">Spith_1696</name>
</gene>
<dbReference type="PANTHER" id="PTHR43364">
    <property type="entry name" value="NADH-SPECIFIC METHYLGLYOXAL REDUCTASE-RELATED"/>
    <property type="match status" value="1"/>
</dbReference>
<dbReference type="EMBL" id="CP002903">
    <property type="protein sequence ID" value="AEJ61956.1"/>
    <property type="molecule type" value="Genomic_DNA"/>
</dbReference>
<dbReference type="Gene3D" id="3.20.20.100">
    <property type="entry name" value="NADP-dependent oxidoreductase domain"/>
    <property type="match status" value="1"/>
</dbReference>
<dbReference type="GO" id="GO:0005829">
    <property type="term" value="C:cytosol"/>
    <property type="evidence" value="ECO:0007669"/>
    <property type="project" value="TreeGrafter"/>
</dbReference>
<dbReference type="STRING" id="869211.Spith_1696"/>
<dbReference type="RefSeq" id="WP_014625285.1">
    <property type="nucleotide sequence ID" value="NC_017583.1"/>
</dbReference>
<sequence>MQRTLGRSGITVSALGLGCWPMGGVAYRDEKPDGYAGADDRESIRAIHAAIDAGITFFDVADCYGAGHGEEVLGEALEGRRHRVVIATKFGNLFNESTRTLQGENVSPGYIRRALEASLRRLKTDYIDVYQIHTWSMNLADAGPCLETLDALVDEGKIRTYGWSTDLLEGAMLIASRPKASVMQYQCNILFHDDRLIRYCEEHRLAGLNRSPLGMGLLSGKYRPGDRMPEGDIRGQRIEWMQYYRDGRPNEELLKKLEAVREILTRGGRTLVQGAIAWLWAKSPVNIPIPGFKNTQQALELAGAMEKGPLTPEDMAEIETLLG</sequence>
<feature type="domain" description="NADP-dependent oxidoreductase" evidence="2">
    <location>
        <begin position="15"/>
        <end position="321"/>
    </location>
</feature>
<evidence type="ECO:0000313" key="4">
    <source>
        <dbReference type="Proteomes" id="UP000007254"/>
    </source>
</evidence>
<evidence type="ECO:0000259" key="2">
    <source>
        <dbReference type="Pfam" id="PF00248"/>
    </source>
</evidence>
<protein>
    <submittedName>
        <fullName evidence="3">Aldo/keto reductase</fullName>
    </submittedName>
</protein>
<dbReference type="HOGENOM" id="CLU_023205_2_3_12"/>
<dbReference type="OrthoDB" id="9773828at2"/>
<dbReference type="InterPro" id="IPR050523">
    <property type="entry name" value="AKR_Detox_Biosynth"/>
</dbReference>
<dbReference type="Proteomes" id="UP000007254">
    <property type="component" value="Chromosome"/>
</dbReference>
<dbReference type="KEGG" id="stq:Spith_1696"/>
<dbReference type="AlphaFoldDB" id="G0GBU5"/>